<dbReference type="SUPFAM" id="SSF48403">
    <property type="entry name" value="Ankyrin repeat"/>
    <property type="match status" value="1"/>
</dbReference>
<dbReference type="Gene3D" id="1.25.40.20">
    <property type="entry name" value="Ankyrin repeat-containing domain"/>
    <property type="match status" value="2"/>
</dbReference>
<protein>
    <submittedName>
        <fullName evidence="4">Ankyrin repeat domain-containing protein</fullName>
    </submittedName>
</protein>
<dbReference type="Pfam" id="PF00023">
    <property type="entry name" value="Ank"/>
    <property type="match status" value="1"/>
</dbReference>
<dbReference type="SMART" id="SM00248">
    <property type="entry name" value="ANK"/>
    <property type="match status" value="4"/>
</dbReference>
<keyword evidence="1" id="KW-0677">Repeat</keyword>
<dbReference type="PANTHER" id="PTHR24198:SF165">
    <property type="entry name" value="ANKYRIN REPEAT-CONTAINING PROTEIN-RELATED"/>
    <property type="match status" value="1"/>
</dbReference>
<dbReference type="PROSITE" id="PS50088">
    <property type="entry name" value="ANK_REPEAT"/>
    <property type="match status" value="3"/>
</dbReference>
<dbReference type="Pfam" id="PF12796">
    <property type="entry name" value="Ank_2"/>
    <property type="match status" value="1"/>
</dbReference>
<dbReference type="RefSeq" id="WP_191203714.1">
    <property type="nucleotide sequence ID" value="NZ_JACXZA010000002.1"/>
</dbReference>
<keyword evidence="5" id="KW-1185">Reference proteome</keyword>
<reference evidence="4 5" key="1">
    <citation type="submission" date="2020-09" db="EMBL/GenBank/DDBJ databases">
        <title>Paenibacillus sp. strain PR3 16S rRNA gene Genome sequencing and assembly.</title>
        <authorList>
            <person name="Kim J."/>
        </authorList>
    </citation>
    <scope>NUCLEOTIDE SEQUENCE [LARGE SCALE GENOMIC DNA]</scope>
    <source>
        <strain evidence="4 5">PR3</strain>
    </source>
</reference>
<dbReference type="InterPro" id="IPR036770">
    <property type="entry name" value="Ankyrin_rpt-contain_sf"/>
</dbReference>
<feature type="repeat" description="ANK" evidence="3">
    <location>
        <begin position="112"/>
        <end position="145"/>
    </location>
</feature>
<gene>
    <name evidence="4" type="ORF">H8B09_12005</name>
</gene>
<keyword evidence="2 3" id="KW-0040">ANK repeat</keyword>
<proteinExistence type="predicted"/>
<feature type="repeat" description="ANK" evidence="3">
    <location>
        <begin position="146"/>
        <end position="173"/>
    </location>
</feature>
<evidence type="ECO:0000313" key="4">
    <source>
        <dbReference type="EMBL" id="MBD3919478.1"/>
    </source>
</evidence>
<dbReference type="PROSITE" id="PS50297">
    <property type="entry name" value="ANK_REP_REGION"/>
    <property type="match status" value="3"/>
</dbReference>
<accession>A0ABR8MU40</accession>
<organism evidence="4 5">
    <name type="scientific">Paenibacillus terricola</name>
    <dbReference type="NCBI Taxonomy" id="2763503"/>
    <lineage>
        <taxon>Bacteria</taxon>
        <taxon>Bacillati</taxon>
        <taxon>Bacillota</taxon>
        <taxon>Bacilli</taxon>
        <taxon>Bacillales</taxon>
        <taxon>Paenibacillaceae</taxon>
        <taxon>Paenibacillus</taxon>
    </lineage>
</organism>
<dbReference type="PRINTS" id="PR01415">
    <property type="entry name" value="ANKYRIN"/>
</dbReference>
<dbReference type="InterPro" id="IPR002110">
    <property type="entry name" value="Ankyrin_rpt"/>
</dbReference>
<dbReference type="PANTHER" id="PTHR24198">
    <property type="entry name" value="ANKYRIN REPEAT AND PROTEIN KINASE DOMAIN-CONTAINING PROTEIN"/>
    <property type="match status" value="1"/>
</dbReference>
<evidence type="ECO:0000313" key="5">
    <source>
        <dbReference type="Proteomes" id="UP000609346"/>
    </source>
</evidence>
<sequence length="173" mass="18477">MEYNPKIDDVFDAIQTGTISTLQQLIETNASLANAESKDGLTPLGFAAHYGNIDAVQILINHNADVNAVSHSKLSFIPSNTALHSSLAGARNIDVIKLFLAHQAQTNIFDSNGHTCVHTAAFHDDNLDIIRLLVDHGADVNAKVEGGDSALALAVQQGNNRVVELLRQLGATM</sequence>
<feature type="repeat" description="ANK" evidence="3">
    <location>
        <begin position="39"/>
        <end position="71"/>
    </location>
</feature>
<name>A0ABR8MU40_9BACL</name>
<dbReference type="EMBL" id="JACXZA010000002">
    <property type="protein sequence ID" value="MBD3919478.1"/>
    <property type="molecule type" value="Genomic_DNA"/>
</dbReference>
<evidence type="ECO:0000256" key="3">
    <source>
        <dbReference type="PROSITE-ProRule" id="PRU00023"/>
    </source>
</evidence>
<evidence type="ECO:0000256" key="2">
    <source>
        <dbReference type="ARBA" id="ARBA00023043"/>
    </source>
</evidence>
<comment type="caution">
    <text evidence="4">The sequence shown here is derived from an EMBL/GenBank/DDBJ whole genome shotgun (WGS) entry which is preliminary data.</text>
</comment>
<evidence type="ECO:0000256" key="1">
    <source>
        <dbReference type="ARBA" id="ARBA00022737"/>
    </source>
</evidence>
<dbReference type="Proteomes" id="UP000609346">
    <property type="component" value="Unassembled WGS sequence"/>
</dbReference>